<reference evidence="3 4" key="1">
    <citation type="submission" date="2020-03" db="EMBL/GenBank/DDBJ databases">
        <title>Whole genome shotgun sequence of Phytohabitans suffuscus NBRC 105367.</title>
        <authorList>
            <person name="Komaki H."/>
            <person name="Tamura T."/>
        </authorList>
    </citation>
    <scope>NUCLEOTIDE SEQUENCE [LARGE SCALE GENOMIC DNA]</scope>
    <source>
        <strain evidence="3 4">NBRC 105367</strain>
    </source>
</reference>
<evidence type="ECO:0000313" key="3">
    <source>
        <dbReference type="EMBL" id="BCB92102.1"/>
    </source>
</evidence>
<name>A0A6F8Z171_9ACTN</name>
<proteinExistence type="predicted"/>
<dbReference type="PANTHER" id="PTHR34474">
    <property type="entry name" value="SIGNAL TRANSDUCTION PROTEIN TRAP"/>
    <property type="match status" value="1"/>
</dbReference>
<feature type="region of interest" description="Disordered" evidence="1">
    <location>
        <begin position="159"/>
        <end position="181"/>
    </location>
</feature>
<sequence>MTIVKINAITVPADSGDELARRFAARAGAVDDQDGFEGFELLRPTDERTTWLVVTRWRDEEAFQAWVTSPAFAHGHRSAAERAGEPAPPPVGVHSELWSYVPAGDRAGKPGAGTGRETALALTRSSGCRLARRRRRAGQRPTYTVTDRAIFAGVASASSRRIASVTGRRSSPGQSPTVMAP</sequence>
<dbReference type="Proteomes" id="UP000503011">
    <property type="component" value="Chromosome"/>
</dbReference>
<dbReference type="InterPro" id="IPR050404">
    <property type="entry name" value="Heme-degrading_MO"/>
</dbReference>
<dbReference type="PROSITE" id="PS51725">
    <property type="entry name" value="ABM"/>
    <property type="match status" value="1"/>
</dbReference>
<dbReference type="AlphaFoldDB" id="A0A6F8Z171"/>
<dbReference type="RefSeq" id="WP_197946302.1">
    <property type="nucleotide sequence ID" value="NZ_AP022871.1"/>
</dbReference>
<dbReference type="InterPro" id="IPR011008">
    <property type="entry name" value="Dimeric_a/b-barrel"/>
</dbReference>
<reference evidence="3 4" key="2">
    <citation type="submission" date="2020-03" db="EMBL/GenBank/DDBJ databases">
        <authorList>
            <person name="Ichikawa N."/>
            <person name="Kimura A."/>
            <person name="Kitahashi Y."/>
            <person name="Uohara A."/>
        </authorList>
    </citation>
    <scope>NUCLEOTIDE SEQUENCE [LARGE SCALE GENOMIC DNA]</scope>
    <source>
        <strain evidence="3 4">NBRC 105367</strain>
    </source>
</reference>
<protein>
    <recommendedName>
        <fullName evidence="2">ABM domain-containing protein</fullName>
    </recommendedName>
</protein>
<feature type="compositionally biased region" description="Polar residues" evidence="1">
    <location>
        <begin position="167"/>
        <end position="181"/>
    </location>
</feature>
<feature type="domain" description="ABM" evidence="2">
    <location>
        <begin position="3"/>
        <end position="94"/>
    </location>
</feature>
<evidence type="ECO:0000256" key="1">
    <source>
        <dbReference type="SAM" id="MobiDB-lite"/>
    </source>
</evidence>
<keyword evidence="4" id="KW-1185">Reference proteome</keyword>
<evidence type="ECO:0000259" key="2">
    <source>
        <dbReference type="PROSITE" id="PS51725"/>
    </source>
</evidence>
<dbReference type="PANTHER" id="PTHR34474:SF2">
    <property type="entry name" value="SIGNAL TRANSDUCTION PROTEIN TRAP"/>
    <property type="match status" value="1"/>
</dbReference>
<gene>
    <name evidence="3" type="ORF">Psuf_094150</name>
</gene>
<dbReference type="Gene3D" id="3.30.70.100">
    <property type="match status" value="1"/>
</dbReference>
<dbReference type="EMBL" id="AP022871">
    <property type="protein sequence ID" value="BCB92102.1"/>
    <property type="molecule type" value="Genomic_DNA"/>
</dbReference>
<dbReference type="Pfam" id="PF03992">
    <property type="entry name" value="ABM"/>
    <property type="match status" value="1"/>
</dbReference>
<dbReference type="KEGG" id="psuu:Psuf_094150"/>
<dbReference type="InterPro" id="IPR007138">
    <property type="entry name" value="ABM_dom"/>
</dbReference>
<evidence type="ECO:0000313" key="4">
    <source>
        <dbReference type="Proteomes" id="UP000503011"/>
    </source>
</evidence>
<dbReference type="SUPFAM" id="SSF54909">
    <property type="entry name" value="Dimeric alpha+beta barrel"/>
    <property type="match status" value="1"/>
</dbReference>
<organism evidence="3 4">
    <name type="scientific">Phytohabitans suffuscus</name>
    <dbReference type="NCBI Taxonomy" id="624315"/>
    <lineage>
        <taxon>Bacteria</taxon>
        <taxon>Bacillati</taxon>
        <taxon>Actinomycetota</taxon>
        <taxon>Actinomycetes</taxon>
        <taxon>Micromonosporales</taxon>
        <taxon>Micromonosporaceae</taxon>
    </lineage>
</organism>
<accession>A0A6F8Z171</accession>